<feature type="domain" description="PilZ" evidence="1">
    <location>
        <begin position="10"/>
        <end position="94"/>
    </location>
</feature>
<dbReference type="RefSeq" id="WP_058356404.1">
    <property type="nucleotide sequence ID" value="NZ_CABKVG010000009.1"/>
</dbReference>
<proteinExistence type="predicted"/>
<reference evidence="2 3" key="1">
    <citation type="journal article" date="2022" name="Res Sq">
        <title>Evolution of multicellular longitudinally dividing oral cavity symbionts (Neisseriaceae).</title>
        <authorList>
            <person name="Nyongesa S."/>
            <person name="Weber P."/>
            <person name="Bernet E."/>
            <person name="Pullido F."/>
            <person name="Nieckarz M."/>
            <person name="Delaby M."/>
            <person name="Nieves C."/>
            <person name="Viehboeck T."/>
            <person name="Krause N."/>
            <person name="Rivera-Millot A."/>
            <person name="Nakamura A."/>
            <person name="Vischer N."/>
            <person name="VanNieuwenhze M."/>
            <person name="Brun Y."/>
            <person name="Cava F."/>
            <person name="Bulgheresi S."/>
            <person name="Veyrier F."/>
        </authorList>
    </citation>
    <scope>NUCLEOTIDE SEQUENCE [LARGE SCALE GENOMIC DNA]</scope>
    <source>
        <strain evidence="2 3">SN4</strain>
    </source>
</reference>
<accession>A0ABY4DYG3</accession>
<keyword evidence="3" id="KW-1185">Reference proteome</keyword>
<dbReference type="Gene3D" id="2.40.10.220">
    <property type="entry name" value="predicted glycosyltransferase like domains"/>
    <property type="match status" value="1"/>
</dbReference>
<organism evidence="2 3">
    <name type="scientific">Vitreoscilla massiliensis</name>
    <dbReference type="NCBI Taxonomy" id="1689272"/>
    <lineage>
        <taxon>Bacteria</taxon>
        <taxon>Pseudomonadati</taxon>
        <taxon>Pseudomonadota</taxon>
        <taxon>Betaproteobacteria</taxon>
        <taxon>Neisseriales</taxon>
        <taxon>Neisseriaceae</taxon>
        <taxon>Vitreoscilla</taxon>
    </lineage>
</organism>
<dbReference type="Proteomes" id="UP000832011">
    <property type="component" value="Chromosome"/>
</dbReference>
<dbReference type="InterPro" id="IPR009875">
    <property type="entry name" value="PilZ_domain"/>
</dbReference>
<sequence>MSQPQVPGKMVQVALSDRTSIYNSYMSFLNHGGIFIPSDDDFKMGDEVLLVLEVGEAADRFPLKTTVCWINPVRGSTTRPRGVGLAFDNSDTAKQARHYIENSLAGLLDLPRPTYTI</sequence>
<dbReference type="EMBL" id="CP091511">
    <property type="protein sequence ID" value="UOO88161.1"/>
    <property type="molecule type" value="Genomic_DNA"/>
</dbReference>
<gene>
    <name evidence="2" type="ORF">LVJ82_11760</name>
</gene>
<evidence type="ECO:0000313" key="3">
    <source>
        <dbReference type="Proteomes" id="UP000832011"/>
    </source>
</evidence>
<name>A0ABY4DYG3_9NEIS</name>
<evidence type="ECO:0000259" key="1">
    <source>
        <dbReference type="Pfam" id="PF07238"/>
    </source>
</evidence>
<evidence type="ECO:0000313" key="2">
    <source>
        <dbReference type="EMBL" id="UOO88161.1"/>
    </source>
</evidence>
<dbReference type="Pfam" id="PF07238">
    <property type="entry name" value="PilZ"/>
    <property type="match status" value="1"/>
</dbReference>
<protein>
    <submittedName>
        <fullName evidence="2">PilZ domain-containing protein</fullName>
    </submittedName>
</protein>